<feature type="domain" description="EGF-like" evidence="4">
    <location>
        <begin position="27"/>
        <end position="67"/>
    </location>
</feature>
<dbReference type="AlphaFoldDB" id="A0AAW0QCK3"/>
<protein>
    <recommendedName>
        <fullName evidence="4">EGF-like domain-containing protein</fullName>
    </recommendedName>
</protein>
<organism evidence="5 6">
    <name type="scientific">Mugilogobius chulae</name>
    <name type="common">yellowstripe goby</name>
    <dbReference type="NCBI Taxonomy" id="88201"/>
    <lineage>
        <taxon>Eukaryota</taxon>
        <taxon>Metazoa</taxon>
        <taxon>Chordata</taxon>
        <taxon>Craniata</taxon>
        <taxon>Vertebrata</taxon>
        <taxon>Euteleostomi</taxon>
        <taxon>Actinopterygii</taxon>
        <taxon>Neopterygii</taxon>
        <taxon>Teleostei</taxon>
        <taxon>Neoteleostei</taxon>
        <taxon>Acanthomorphata</taxon>
        <taxon>Gobiaria</taxon>
        <taxon>Gobiiformes</taxon>
        <taxon>Gobioidei</taxon>
        <taxon>Gobiidae</taxon>
        <taxon>Gobionellinae</taxon>
        <taxon>Mugilogobius</taxon>
    </lineage>
</organism>
<sequence length="121" mass="13087">MEDVSHLTVTQPIPPTTPTPTTTYPTTPSHCGNVECLNEGVCVMDTGAPVCRCAVGDDWWYYGNSCQYKGTQQEKTTLALASSLGVLGAMLVITVVSVVCVRKKYKKKEGDDLVMSNVQAR</sequence>
<evidence type="ECO:0000256" key="3">
    <source>
        <dbReference type="SAM" id="Phobius"/>
    </source>
</evidence>
<evidence type="ECO:0000313" key="5">
    <source>
        <dbReference type="EMBL" id="KAK7945565.1"/>
    </source>
</evidence>
<proteinExistence type="predicted"/>
<keyword evidence="3" id="KW-0472">Membrane</keyword>
<keyword evidence="3" id="KW-1133">Transmembrane helix</keyword>
<name>A0AAW0QCK3_9GOBI</name>
<feature type="transmembrane region" description="Helical" evidence="3">
    <location>
        <begin position="78"/>
        <end position="101"/>
    </location>
</feature>
<comment type="caution">
    <text evidence="1">Lacks conserved residue(s) required for the propagation of feature annotation.</text>
</comment>
<gene>
    <name evidence="5" type="ORF">WMY93_001293</name>
</gene>
<reference evidence="6" key="1">
    <citation type="submission" date="2024-04" db="EMBL/GenBank/DDBJ databases">
        <title>Salinicola lusitanus LLJ914,a marine bacterium isolated from the Okinawa Trough.</title>
        <authorList>
            <person name="Li J."/>
        </authorList>
    </citation>
    <scope>NUCLEOTIDE SEQUENCE [LARGE SCALE GENOMIC DNA]</scope>
</reference>
<dbReference type="PROSITE" id="PS50026">
    <property type="entry name" value="EGF_3"/>
    <property type="match status" value="1"/>
</dbReference>
<accession>A0AAW0QCK3</accession>
<keyword evidence="1" id="KW-0245">EGF-like domain</keyword>
<evidence type="ECO:0000259" key="4">
    <source>
        <dbReference type="PROSITE" id="PS50026"/>
    </source>
</evidence>
<comment type="caution">
    <text evidence="5">The sequence shown here is derived from an EMBL/GenBank/DDBJ whole genome shotgun (WGS) entry which is preliminary data.</text>
</comment>
<evidence type="ECO:0000256" key="1">
    <source>
        <dbReference type="PROSITE-ProRule" id="PRU00076"/>
    </source>
</evidence>
<evidence type="ECO:0000256" key="2">
    <source>
        <dbReference type="SAM" id="MobiDB-lite"/>
    </source>
</evidence>
<dbReference type="Proteomes" id="UP001460270">
    <property type="component" value="Unassembled WGS sequence"/>
</dbReference>
<evidence type="ECO:0000313" key="6">
    <source>
        <dbReference type="Proteomes" id="UP001460270"/>
    </source>
</evidence>
<dbReference type="EMBL" id="JBBPFD010000001">
    <property type="protein sequence ID" value="KAK7945565.1"/>
    <property type="molecule type" value="Genomic_DNA"/>
</dbReference>
<keyword evidence="3" id="KW-0812">Transmembrane</keyword>
<keyword evidence="6" id="KW-1185">Reference proteome</keyword>
<dbReference type="InterPro" id="IPR000742">
    <property type="entry name" value="EGF"/>
</dbReference>
<feature type="region of interest" description="Disordered" evidence="2">
    <location>
        <begin position="1"/>
        <end position="24"/>
    </location>
</feature>